<reference evidence="8 9" key="1">
    <citation type="submission" date="2020-07" db="EMBL/GenBank/DDBJ databases">
        <title>Stappia sp., F7233, whole genome shotgun sequencing project.</title>
        <authorList>
            <person name="Jiang S."/>
            <person name="Liu Z.W."/>
            <person name="Du Z.J."/>
        </authorList>
    </citation>
    <scope>NUCLEOTIDE SEQUENCE [LARGE SCALE GENOMIC DNA]</scope>
    <source>
        <strain evidence="8 9">F7233</strain>
    </source>
</reference>
<evidence type="ECO:0000256" key="4">
    <source>
        <dbReference type="ARBA" id="ARBA00022989"/>
    </source>
</evidence>
<organism evidence="8 9">
    <name type="scientific">Stappia albiluteola</name>
    <dbReference type="NCBI Taxonomy" id="2758565"/>
    <lineage>
        <taxon>Bacteria</taxon>
        <taxon>Pseudomonadati</taxon>
        <taxon>Pseudomonadota</taxon>
        <taxon>Alphaproteobacteria</taxon>
        <taxon>Hyphomicrobiales</taxon>
        <taxon>Stappiaceae</taxon>
        <taxon>Stappia</taxon>
    </lineage>
</organism>
<evidence type="ECO:0000256" key="1">
    <source>
        <dbReference type="ARBA" id="ARBA00004651"/>
    </source>
</evidence>
<evidence type="ECO:0000256" key="3">
    <source>
        <dbReference type="ARBA" id="ARBA00022692"/>
    </source>
</evidence>
<dbReference type="Pfam" id="PF03626">
    <property type="entry name" value="COX4_pro"/>
    <property type="match status" value="1"/>
</dbReference>
<dbReference type="GO" id="GO:0005886">
    <property type="term" value="C:plasma membrane"/>
    <property type="evidence" value="ECO:0007669"/>
    <property type="project" value="UniProtKB-SubCell"/>
</dbReference>
<gene>
    <name evidence="8" type="ORF">H2509_00920</name>
</gene>
<feature type="chain" id="PRO_5032290000" evidence="7">
    <location>
        <begin position="25"/>
        <end position="85"/>
    </location>
</feature>
<keyword evidence="3 6" id="KW-0812">Transmembrane</keyword>
<keyword evidence="5 6" id="KW-0472">Membrane</keyword>
<evidence type="ECO:0000256" key="7">
    <source>
        <dbReference type="SAM" id="SignalP"/>
    </source>
</evidence>
<sequence>MTELHVAALALAALALLSAFTAGAPGPLAAAIILAAAAAKGVTVLRYFLRLDRATLGWRIALAGFVTLVCAVSGGLYLAGLMLAA</sequence>
<protein>
    <submittedName>
        <fullName evidence="8">Cytochrome C oxidase subunit IV family protein</fullName>
    </submittedName>
</protein>
<evidence type="ECO:0000256" key="2">
    <source>
        <dbReference type="ARBA" id="ARBA00022475"/>
    </source>
</evidence>
<accession>A0A839A8M6</accession>
<feature type="transmembrane region" description="Helical" evidence="6">
    <location>
        <begin position="61"/>
        <end position="84"/>
    </location>
</feature>
<keyword evidence="2" id="KW-1003">Cell membrane</keyword>
<keyword evidence="7" id="KW-0732">Signal</keyword>
<proteinExistence type="predicted"/>
<feature type="transmembrane region" description="Helical" evidence="6">
    <location>
        <begin position="31"/>
        <end position="49"/>
    </location>
</feature>
<evidence type="ECO:0000313" key="8">
    <source>
        <dbReference type="EMBL" id="MBA5775681.1"/>
    </source>
</evidence>
<dbReference type="EMBL" id="JACFXV010000029">
    <property type="protein sequence ID" value="MBA5775681.1"/>
    <property type="molecule type" value="Genomic_DNA"/>
</dbReference>
<dbReference type="RefSeq" id="WP_182161365.1">
    <property type="nucleotide sequence ID" value="NZ_JACFXV010000029.1"/>
</dbReference>
<name>A0A839A8M6_9HYPH</name>
<keyword evidence="9" id="KW-1185">Reference proteome</keyword>
<evidence type="ECO:0000313" key="9">
    <source>
        <dbReference type="Proteomes" id="UP000541109"/>
    </source>
</evidence>
<evidence type="ECO:0000256" key="6">
    <source>
        <dbReference type="SAM" id="Phobius"/>
    </source>
</evidence>
<dbReference type="Proteomes" id="UP000541109">
    <property type="component" value="Unassembled WGS sequence"/>
</dbReference>
<keyword evidence="4 6" id="KW-1133">Transmembrane helix</keyword>
<feature type="signal peptide" evidence="7">
    <location>
        <begin position="1"/>
        <end position="24"/>
    </location>
</feature>
<evidence type="ECO:0000256" key="5">
    <source>
        <dbReference type="ARBA" id="ARBA00023136"/>
    </source>
</evidence>
<comment type="caution">
    <text evidence="8">The sequence shown here is derived from an EMBL/GenBank/DDBJ whole genome shotgun (WGS) entry which is preliminary data.</text>
</comment>
<dbReference type="InterPro" id="IPR005171">
    <property type="entry name" value="Cyt_c_oxidase_su4_prok"/>
</dbReference>
<comment type="subcellular location">
    <subcellularLocation>
        <location evidence="1">Cell membrane</location>
        <topology evidence="1">Multi-pass membrane protein</topology>
    </subcellularLocation>
</comment>
<dbReference type="AlphaFoldDB" id="A0A839A8M6"/>